<proteinExistence type="predicted"/>
<dbReference type="Gene3D" id="3.40.50.300">
    <property type="entry name" value="P-loop containing nucleotide triphosphate hydrolases"/>
    <property type="match status" value="1"/>
</dbReference>
<evidence type="ECO:0000313" key="1">
    <source>
        <dbReference type="EMBL" id="KJA29128.1"/>
    </source>
</evidence>
<dbReference type="InterPro" id="IPR027417">
    <property type="entry name" value="P-loop_NTPase"/>
</dbReference>
<accession>A0A0D2MYF6</accession>
<organism evidence="1 2">
    <name type="scientific">Hypholoma sublateritium (strain FD-334 SS-4)</name>
    <dbReference type="NCBI Taxonomy" id="945553"/>
    <lineage>
        <taxon>Eukaryota</taxon>
        <taxon>Fungi</taxon>
        <taxon>Dikarya</taxon>
        <taxon>Basidiomycota</taxon>
        <taxon>Agaricomycotina</taxon>
        <taxon>Agaricomycetes</taxon>
        <taxon>Agaricomycetidae</taxon>
        <taxon>Agaricales</taxon>
        <taxon>Agaricineae</taxon>
        <taxon>Strophariaceae</taxon>
        <taxon>Hypholoma</taxon>
    </lineage>
</organism>
<dbReference type="PANTHER" id="PTHR46644">
    <property type="entry name" value="DNA REPAIR PROTEIN XRCC2"/>
    <property type="match status" value="1"/>
</dbReference>
<dbReference type="GO" id="GO:0005657">
    <property type="term" value="C:replication fork"/>
    <property type="evidence" value="ECO:0007669"/>
    <property type="project" value="InterPro"/>
</dbReference>
<dbReference type="EMBL" id="KN817519">
    <property type="protein sequence ID" value="KJA29128.1"/>
    <property type="molecule type" value="Genomic_DNA"/>
</dbReference>
<dbReference type="AlphaFoldDB" id="A0A0D2MYF6"/>
<dbReference type="OrthoDB" id="420422at2759"/>
<gene>
    <name evidence="1" type="ORF">HYPSUDRAFT_32481</name>
</gene>
<protein>
    <submittedName>
        <fullName evidence="1">Uncharacterized protein</fullName>
    </submittedName>
</protein>
<evidence type="ECO:0000313" key="2">
    <source>
        <dbReference type="Proteomes" id="UP000054270"/>
    </source>
</evidence>
<dbReference type="STRING" id="945553.A0A0D2MYF6"/>
<dbReference type="GO" id="GO:0000724">
    <property type="term" value="P:double-strand break repair via homologous recombination"/>
    <property type="evidence" value="ECO:0007669"/>
    <property type="project" value="InterPro"/>
</dbReference>
<reference evidence="2" key="1">
    <citation type="submission" date="2014-04" db="EMBL/GenBank/DDBJ databases">
        <title>Evolutionary Origins and Diversification of the Mycorrhizal Mutualists.</title>
        <authorList>
            <consortium name="DOE Joint Genome Institute"/>
            <consortium name="Mycorrhizal Genomics Consortium"/>
            <person name="Kohler A."/>
            <person name="Kuo A."/>
            <person name="Nagy L.G."/>
            <person name="Floudas D."/>
            <person name="Copeland A."/>
            <person name="Barry K.W."/>
            <person name="Cichocki N."/>
            <person name="Veneault-Fourrey C."/>
            <person name="LaButti K."/>
            <person name="Lindquist E.A."/>
            <person name="Lipzen A."/>
            <person name="Lundell T."/>
            <person name="Morin E."/>
            <person name="Murat C."/>
            <person name="Riley R."/>
            <person name="Ohm R."/>
            <person name="Sun H."/>
            <person name="Tunlid A."/>
            <person name="Henrissat B."/>
            <person name="Grigoriev I.V."/>
            <person name="Hibbett D.S."/>
            <person name="Martin F."/>
        </authorList>
    </citation>
    <scope>NUCLEOTIDE SEQUENCE [LARGE SCALE GENOMIC DNA]</scope>
    <source>
        <strain evidence="2">FD-334 SS-4</strain>
    </source>
</reference>
<dbReference type="GO" id="GO:0005815">
    <property type="term" value="C:microtubule organizing center"/>
    <property type="evidence" value="ECO:0007669"/>
    <property type="project" value="TreeGrafter"/>
</dbReference>
<keyword evidence="2" id="KW-1185">Reference proteome</keyword>
<dbReference type="GO" id="GO:0042148">
    <property type="term" value="P:DNA strand invasion"/>
    <property type="evidence" value="ECO:0007669"/>
    <property type="project" value="TreeGrafter"/>
</dbReference>
<dbReference type="GO" id="GO:0000400">
    <property type="term" value="F:four-way junction DNA binding"/>
    <property type="evidence" value="ECO:0007669"/>
    <property type="project" value="TreeGrafter"/>
</dbReference>
<dbReference type="GO" id="GO:0033063">
    <property type="term" value="C:Rad51B-Rad51C-Rad51D-XRCC2 complex"/>
    <property type="evidence" value="ECO:0007669"/>
    <property type="project" value="InterPro"/>
</dbReference>
<name>A0A0D2MYF6_HYPSF</name>
<dbReference type="InterPro" id="IPR030547">
    <property type="entry name" value="XRCC2"/>
</dbReference>
<sequence length="222" mass="25418">MDGTFRVSRFCQILTVKLERHFPLLLALPLVEKCLQHIHIFRPASSDQLDVTLHSLHKFHAKLFPVLELGMIAIHSIDAFYWLDRFKVEEARLSTSFTPKLIYYHNTAYALHNLLLSYNATVVTTHWAFIAPNASAYASNNKLHRVQATPIDRFGISSTSCQALHRQSISKHHQLLLNPGKKTTVSDAELQEIQVLVRTLDQTDYIPFKMHLTRCGVIIHPD</sequence>
<dbReference type="PANTHER" id="PTHR46644:SF2">
    <property type="entry name" value="DNA REPAIR PROTEIN XRCC2"/>
    <property type="match status" value="1"/>
</dbReference>
<dbReference type="Proteomes" id="UP000054270">
    <property type="component" value="Unassembled WGS sequence"/>
</dbReference>